<name>A0A5B8IYE7_9RHOB</name>
<dbReference type="EMBL" id="CP042261">
    <property type="protein sequence ID" value="QDY69678.1"/>
    <property type="molecule type" value="Genomic_DNA"/>
</dbReference>
<organism evidence="1 2">
    <name type="scientific">Qingshengfaniella alkalisoli</name>
    <dbReference type="NCBI Taxonomy" id="2599296"/>
    <lineage>
        <taxon>Bacteria</taxon>
        <taxon>Pseudomonadati</taxon>
        <taxon>Pseudomonadota</taxon>
        <taxon>Alphaproteobacteria</taxon>
        <taxon>Rhodobacterales</taxon>
        <taxon>Paracoccaceae</taxon>
        <taxon>Qingshengfaniella</taxon>
    </lineage>
</organism>
<sequence>MPLPIAPAATIALRLAPVALALYAAARHAGPSPRRQKAEDVLDELDDGLHVSEEPEGWRADGRLRRKIRFGHSGPGFEIDASGFGRLKLRRI</sequence>
<proteinExistence type="predicted"/>
<evidence type="ECO:0000313" key="1">
    <source>
        <dbReference type="EMBL" id="QDY69678.1"/>
    </source>
</evidence>
<dbReference type="AlphaFoldDB" id="A0A5B8IYE7"/>
<evidence type="ECO:0000313" key="2">
    <source>
        <dbReference type="Proteomes" id="UP000318483"/>
    </source>
</evidence>
<accession>A0A5B8IYE7</accession>
<dbReference type="Proteomes" id="UP000318483">
    <property type="component" value="Chromosome"/>
</dbReference>
<protein>
    <submittedName>
        <fullName evidence="1">Uncharacterized protein</fullName>
    </submittedName>
</protein>
<dbReference type="RefSeq" id="WP_146365055.1">
    <property type="nucleotide sequence ID" value="NZ_CP042261.1"/>
</dbReference>
<reference evidence="1 2" key="1">
    <citation type="submission" date="2019-07" db="EMBL/GenBank/DDBJ databases">
        <title>Litoreibacter alkalisoli sp. nov., isolated from saline-alkaline soil.</title>
        <authorList>
            <person name="Wang S."/>
            <person name="Xu L."/>
            <person name="Xing Y.-T."/>
            <person name="Sun J.-Q."/>
        </authorList>
    </citation>
    <scope>NUCLEOTIDE SEQUENCE [LARGE SCALE GENOMIC DNA]</scope>
    <source>
        <strain evidence="1 2">LN3S51</strain>
    </source>
</reference>
<dbReference type="OrthoDB" id="7875658at2"/>
<gene>
    <name evidence="1" type="ORF">FPZ52_08625</name>
</gene>
<keyword evidence="2" id="KW-1185">Reference proteome</keyword>
<dbReference type="KEGG" id="lit:FPZ52_08625"/>